<accession>A0A9D4F5Y6</accession>
<reference evidence="1" key="1">
    <citation type="journal article" date="2019" name="bioRxiv">
        <title>The Genome of the Zebra Mussel, Dreissena polymorpha: A Resource for Invasive Species Research.</title>
        <authorList>
            <person name="McCartney M.A."/>
            <person name="Auch B."/>
            <person name="Kono T."/>
            <person name="Mallez S."/>
            <person name="Zhang Y."/>
            <person name="Obille A."/>
            <person name="Becker A."/>
            <person name="Abrahante J.E."/>
            <person name="Garbe J."/>
            <person name="Badalamenti J.P."/>
            <person name="Herman A."/>
            <person name="Mangelson H."/>
            <person name="Liachko I."/>
            <person name="Sullivan S."/>
            <person name="Sone E.D."/>
            <person name="Koren S."/>
            <person name="Silverstein K.A.T."/>
            <person name="Beckman K.B."/>
            <person name="Gohl D.M."/>
        </authorList>
    </citation>
    <scope>NUCLEOTIDE SEQUENCE</scope>
    <source>
        <strain evidence="1">Duluth1</strain>
        <tissue evidence="1">Whole animal</tissue>
    </source>
</reference>
<dbReference type="AlphaFoldDB" id="A0A9D4F5Y6"/>
<reference evidence="1" key="2">
    <citation type="submission" date="2020-11" db="EMBL/GenBank/DDBJ databases">
        <authorList>
            <person name="McCartney M.A."/>
            <person name="Auch B."/>
            <person name="Kono T."/>
            <person name="Mallez S."/>
            <person name="Becker A."/>
            <person name="Gohl D.M."/>
            <person name="Silverstein K.A.T."/>
            <person name="Koren S."/>
            <person name="Bechman K.B."/>
            <person name="Herman A."/>
            <person name="Abrahante J.E."/>
            <person name="Garbe J."/>
        </authorList>
    </citation>
    <scope>NUCLEOTIDE SEQUENCE</scope>
    <source>
        <strain evidence="1">Duluth1</strain>
        <tissue evidence="1">Whole animal</tissue>
    </source>
</reference>
<keyword evidence="2" id="KW-1185">Reference proteome</keyword>
<sequence>MNQAFFPPKKAINEEDMSDIVPGVDVSVNGDDFIMNPDDVIMYPRKRTDEAPPTALCNTVRTTSRGDIDFRGKLVEGEVCEQILVVDAEDRLLLTFDDLRMDCQDACRQQFTDVAGHLTPVQSNDVTEIEIYVIVTPGRSVQIIFKEFHMIDMTSEPGCIKVEDMEG</sequence>
<evidence type="ECO:0000313" key="1">
    <source>
        <dbReference type="EMBL" id="KAH3791563.1"/>
    </source>
</evidence>
<protein>
    <submittedName>
        <fullName evidence="1">Uncharacterized protein</fullName>
    </submittedName>
</protein>
<proteinExistence type="predicted"/>
<name>A0A9D4F5Y6_DREPO</name>
<organism evidence="1 2">
    <name type="scientific">Dreissena polymorpha</name>
    <name type="common">Zebra mussel</name>
    <name type="synonym">Mytilus polymorpha</name>
    <dbReference type="NCBI Taxonomy" id="45954"/>
    <lineage>
        <taxon>Eukaryota</taxon>
        <taxon>Metazoa</taxon>
        <taxon>Spiralia</taxon>
        <taxon>Lophotrochozoa</taxon>
        <taxon>Mollusca</taxon>
        <taxon>Bivalvia</taxon>
        <taxon>Autobranchia</taxon>
        <taxon>Heteroconchia</taxon>
        <taxon>Euheterodonta</taxon>
        <taxon>Imparidentia</taxon>
        <taxon>Neoheterodontei</taxon>
        <taxon>Myida</taxon>
        <taxon>Dreissenoidea</taxon>
        <taxon>Dreissenidae</taxon>
        <taxon>Dreissena</taxon>
    </lineage>
</organism>
<gene>
    <name evidence="1" type="ORF">DPMN_145051</name>
</gene>
<dbReference type="Proteomes" id="UP000828390">
    <property type="component" value="Unassembled WGS sequence"/>
</dbReference>
<dbReference type="EMBL" id="JAIWYP010000007">
    <property type="protein sequence ID" value="KAH3791563.1"/>
    <property type="molecule type" value="Genomic_DNA"/>
</dbReference>
<evidence type="ECO:0000313" key="2">
    <source>
        <dbReference type="Proteomes" id="UP000828390"/>
    </source>
</evidence>
<comment type="caution">
    <text evidence="1">The sequence shown here is derived from an EMBL/GenBank/DDBJ whole genome shotgun (WGS) entry which is preliminary data.</text>
</comment>